<evidence type="ECO:0000313" key="4">
    <source>
        <dbReference type="Proteomes" id="UP000614460"/>
    </source>
</evidence>
<dbReference type="EMBL" id="BMKM01000001">
    <property type="protein sequence ID" value="GGE10667.1"/>
    <property type="molecule type" value="Genomic_DNA"/>
</dbReference>
<evidence type="ECO:0000313" key="3">
    <source>
        <dbReference type="EMBL" id="GGE10667.1"/>
    </source>
</evidence>
<keyword evidence="1" id="KW-0732">Signal</keyword>
<dbReference type="InterPro" id="IPR019223">
    <property type="entry name" value="DUF2147"/>
</dbReference>
<evidence type="ECO:0000259" key="2">
    <source>
        <dbReference type="Pfam" id="PF09917"/>
    </source>
</evidence>
<dbReference type="PANTHER" id="PTHR36919:SF2">
    <property type="entry name" value="BLL6627 PROTEIN"/>
    <property type="match status" value="1"/>
</dbReference>
<reference evidence="3" key="2">
    <citation type="submission" date="2020-09" db="EMBL/GenBank/DDBJ databases">
        <authorList>
            <person name="Sun Q."/>
            <person name="Zhou Y."/>
        </authorList>
    </citation>
    <scope>NUCLEOTIDE SEQUENCE</scope>
    <source>
        <strain evidence="3">CGMCC 1.15966</strain>
    </source>
</reference>
<name>A0A8H9FYY5_9SPHI</name>
<keyword evidence="4" id="KW-1185">Reference proteome</keyword>
<evidence type="ECO:0000256" key="1">
    <source>
        <dbReference type="SAM" id="SignalP"/>
    </source>
</evidence>
<dbReference type="Proteomes" id="UP000614460">
    <property type="component" value="Unassembled WGS sequence"/>
</dbReference>
<feature type="signal peptide" evidence="1">
    <location>
        <begin position="1"/>
        <end position="31"/>
    </location>
</feature>
<proteinExistence type="predicted"/>
<reference evidence="3" key="1">
    <citation type="journal article" date="2014" name="Int. J. Syst. Evol. Microbiol.">
        <title>Complete genome sequence of Corynebacterium casei LMG S-19264T (=DSM 44701T), isolated from a smear-ripened cheese.</title>
        <authorList>
            <consortium name="US DOE Joint Genome Institute (JGI-PGF)"/>
            <person name="Walter F."/>
            <person name="Albersmeier A."/>
            <person name="Kalinowski J."/>
            <person name="Ruckert C."/>
        </authorList>
    </citation>
    <scope>NUCLEOTIDE SEQUENCE</scope>
    <source>
        <strain evidence="3">CGMCC 1.15966</strain>
    </source>
</reference>
<feature type="domain" description="DUF2147" evidence="2">
    <location>
        <begin position="39"/>
        <end position="147"/>
    </location>
</feature>
<accession>A0A8H9FYY5</accession>
<dbReference type="Pfam" id="PF09917">
    <property type="entry name" value="DUF2147"/>
    <property type="match status" value="1"/>
</dbReference>
<organism evidence="3 4">
    <name type="scientific">Sphingobacterium cellulitidis</name>
    <dbReference type="NCBI Taxonomy" id="1768011"/>
    <lineage>
        <taxon>Bacteria</taxon>
        <taxon>Pseudomonadati</taxon>
        <taxon>Bacteroidota</taxon>
        <taxon>Sphingobacteriia</taxon>
        <taxon>Sphingobacteriales</taxon>
        <taxon>Sphingobacteriaceae</taxon>
        <taxon>Sphingobacterium</taxon>
    </lineage>
</organism>
<feature type="chain" id="PRO_5034364578" description="DUF2147 domain-containing protein" evidence="1">
    <location>
        <begin position="32"/>
        <end position="149"/>
    </location>
</feature>
<gene>
    <name evidence="3" type="ORF">GCM10011516_05480</name>
</gene>
<dbReference type="AlphaFoldDB" id="A0A8H9FYY5"/>
<comment type="caution">
    <text evidence="3">The sequence shown here is derived from an EMBL/GenBank/DDBJ whole genome shotgun (WGS) entry which is preliminary data.</text>
</comment>
<dbReference type="Gene3D" id="2.40.128.520">
    <property type="match status" value="1"/>
</dbReference>
<sequence>MYIQPTILNMKVMRQLVATFCALLFTITLFAQNNDPILGKWENPSGEGRIEIYKKNDKFYGKLYWIKDAAKKDVKNPDPKLRSRNIQGLEILTNFRKDSKTYVDGEIYDPKSGKTYSCKMTLKGNDQLDIRGYIGISLIGRTESWKRIK</sequence>
<dbReference type="PANTHER" id="PTHR36919">
    <property type="entry name" value="BLR1215 PROTEIN"/>
    <property type="match status" value="1"/>
</dbReference>
<protein>
    <recommendedName>
        <fullName evidence="2">DUF2147 domain-containing protein</fullName>
    </recommendedName>
</protein>